<gene>
    <name evidence="1" type="ORF">GCM10009125_05070</name>
</gene>
<sequence>MKHDLTKLDIYVRAVHDAHTPMRLPALKGRDIAALVKLLRQPAAHESKTIH</sequence>
<keyword evidence="2" id="KW-1185">Reference proteome</keyword>
<name>A0ABP3CZK5_9BURK</name>
<comment type="caution">
    <text evidence="1">The sequence shown here is derived from an EMBL/GenBank/DDBJ whole genome shotgun (WGS) entry which is preliminary data.</text>
</comment>
<protein>
    <recommendedName>
        <fullName evidence="3">Integrase</fullName>
    </recommendedName>
</protein>
<proteinExistence type="predicted"/>
<dbReference type="EMBL" id="BAAAFN010000006">
    <property type="protein sequence ID" value="GAA0219123.1"/>
    <property type="molecule type" value="Genomic_DNA"/>
</dbReference>
<evidence type="ECO:0008006" key="3">
    <source>
        <dbReference type="Google" id="ProtNLM"/>
    </source>
</evidence>
<reference evidence="2" key="1">
    <citation type="journal article" date="2019" name="Int. J. Syst. Evol. Microbiol.">
        <title>The Global Catalogue of Microorganisms (GCM) 10K type strain sequencing project: providing services to taxonomists for standard genome sequencing and annotation.</title>
        <authorList>
            <consortium name="The Broad Institute Genomics Platform"/>
            <consortium name="The Broad Institute Genome Sequencing Center for Infectious Disease"/>
            <person name="Wu L."/>
            <person name="Ma J."/>
        </authorList>
    </citation>
    <scope>NUCLEOTIDE SEQUENCE [LARGE SCALE GENOMIC DNA]</scope>
    <source>
        <strain evidence="2">JCM 16240</strain>
    </source>
</reference>
<evidence type="ECO:0000313" key="2">
    <source>
        <dbReference type="Proteomes" id="UP001501176"/>
    </source>
</evidence>
<dbReference type="RefSeq" id="WP_343819916.1">
    <property type="nucleotide sequence ID" value="NZ_BAAAFN010000006.1"/>
</dbReference>
<evidence type="ECO:0000313" key="1">
    <source>
        <dbReference type="EMBL" id="GAA0219123.1"/>
    </source>
</evidence>
<dbReference type="Proteomes" id="UP001501176">
    <property type="component" value="Unassembled WGS sequence"/>
</dbReference>
<accession>A0ABP3CZK5</accession>
<organism evidence="1 2">
    <name type="scientific">Castellaniella daejeonensis</name>
    <dbReference type="NCBI Taxonomy" id="659013"/>
    <lineage>
        <taxon>Bacteria</taxon>
        <taxon>Pseudomonadati</taxon>
        <taxon>Pseudomonadota</taxon>
        <taxon>Betaproteobacteria</taxon>
        <taxon>Burkholderiales</taxon>
        <taxon>Alcaligenaceae</taxon>
        <taxon>Castellaniella</taxon>
    </lineage>
</organism>